<dbReference type="InterPro" id="IPR027417">
    <property type="entry name" value="P-loop_NTPase"/>
</dbReference>
<dbReference type="EMBL" id="JMIY01000005">
    <property type="protein sequence ID" value="KCZ71613.1"/>
    <property type="molecule type" value="Genomic_DNA"/>
</dbReference>
<evidence type="ECO:0000313" key="12">
    <source>
        <dbReference type="Proteomes" id="UP000027153"/>
    </source>
</evidence>
<keyword evidence="5 11" id="KW-0378">Hydrolase</keyword>
<evidence type="ECO:0000259" key="10">
    <source>
        <dbReference type="PROSITE" id="PS50051"/>
    </source>
</evidence>
<dbReference type="InterPro" id="IPR001208">
    <property type="entry name" value="MCM_dom"/>
</dbReference>
<dbReference type="EC" id="3.6.4.12" evidence="2"/>
<evidence type="ECO:0000256" key="6">
    <source>
        <dbReference type="ARBA" id="ARBA00022806"/>
    </source>
</evidence>
<dbReference type="FunFam" id="2.20.28.10:FF:000003">
    <property type="entry name" value="DNA helicase"/>
    <property type="match status" value="1"/>
</dbReference>
<evidence type="ECO:0000256" key="2">
    <source>
        <dbReference type="ARBA" id="ARBA00012551"/>
    </source>
</evidence>
<reference evidence="11 12" key="1">
    <citation type="journal article" date="2013" name="Nature">
        <title>Anaerobic oxidation of methane coupled to nitrate reduction in a novel archaeal lineage.</title>
        <authorList>
            <person name="Haroon M.F."/>
            <person name="Hu S."/>
            <person name="Shi Y."/>
            <person name="Imelfort M."/>
            <person name="Keller J."/>
            <person name="Hugenholtz P."/>
            <person name="Yuan Z."/>
            <person name="Tyson G.W."/>
        </authorList>
    </citation>
    <scope>NUCLEOTIDE SEQUENCE [LARGE SCALE GENOMIC DNA]</scope>
    <source>
        <strain evidence="11 12">ANME-2d</strain>
    </source>
</reference>
<dbReference type="Proteomes" id="UP000027153">
    <property type="component" value="Unassembled WGS sequence"/>
</dbReference>
<dbReference type="Gene3D" id="2.40.50.140">
    <property type="entry name" value="Nucleic acid-binding proteins"/>
    <property type="match status" value="1"/>
</dbReference>
<dbReference type="SMART" id="SM00350">
    <property type="entry name" value="MCM"/>
    <property type="match status" value="1"/>
</dbReference>
<evidence type="ECO:0000256" key="9">
    <source>
        <dbReference type="RuleBase" id="RU004070"/>
    </source>
</evidence>
<dbReference type="Gene3D" id="2.20.28.10">
    <property type="match status" value="1"/>
</dbReference>
<organism evidence="11 12">
    <name type="scientific">Candidatus Methanoperedens nitratireducens</name>
    <dbReference type="NCBI Taxonomy" id="1392998"/>
    <lineage>
        <taxon>Archaea</taxon>
        <taxon>Methanobacteriati</taxon>
        <taxon>Methanobacteriota</taxon>
        <taxon>Stenosarchaea group</taxon>
        <taxon>Methanomicrobia</taxon>
        <taxon>Methanosarcinales</taxon>
        <taxon>ANME-2 cluster</taxon>
        <taxon>Candidatus Methanoperedentaceae</taxon>
        <taxon>Candidatus Methanoperedens</taxon>
    </lineage>
</organism>
<proteinExistence type="inferred from homology"/>
<sequence>MDSVKSSVAFWDEFLRKYYWDDVLTLADNYPESRSLIVQFPTLNRYNYVVANELLDNPDTVLEHAIEALSTIDLPVDVDLKKANIRISDCSEKIRRRDLRQEHVGKLIALDGIVQRATDVIPKTTVAAFQCLRCDEITFVQQDNNRFVEPYTCGNDLCGRKTALKFVQERSEKIDFQTIRLQELTEDLRSGEKSQTIDVYISDDIAGSVLPGNKVTITGVLRAYQRVKSNNKTPFLDLCIDANYIRVNEGHKTVTLTYEDGQRMREKASSPDIIDQLVQSFAPTVHGLVLEKEGILCSAVSNGYKLRPDGTPQREYSHTLICSDPGMAKTNLKLALKAVMPNLVMSSGTGSSKAGLTAAVVKDDFAGGSLSVEAGALVLADGGGIGLDEFDKFKTEVRSLNDALSNCQFEINKAGFNLKLWTRCFVVAFQNPKYGRFDRFVPLTDQIDIPPDTLSRFDLIFLLQDDVNDEKDRHIVTKIFDAWTGVEEEYKNIIPLEDMQKYIAYAQTIQPKIPEELRDEIVKKYLTARRRSTGETVAVTARYAEALLRLSKAEAQLALSDVVTSEHVLRASRLIDASLDQTIVDEKGRLDSDIINTGMGKSQRDMIKSFLNIVRSVSERSGGLAPIGEIILECEALGFDKKQIEMLIERLKNVGEICELKGKKFKVS</sequence>
<dbReference type="Gene3D" id="3.30.1640.10">
    <property type="entry name" value="mini-chromosome maintenance (MCM) complex, chain A, domain 1"/>
    <property type="match status" value="1"/>
</dbReference>
<name>A0A062V4T0_9EURY</name>
<evidence type="ECO:0000256" key="3">
    <source>
        <dbReference type="ARBA" id="ARBA00022705"/>
    </source>
</evidence>
<evidence type="ECO:0000256" key="7">
    <source>
        <dbReference type="ARBA" id="ARBA00022840"/>
    </source>
</evidence>
<keyword evidence="7 9" id="KW-0067">ATP-binding</keyword>
<evidence type="ECO:0000256" key="1">
    <source>
        <dbReference type="ARBA" id="ARBA00008010"/>
    </source>
</evidence>
<evidence type="ECO:0000256" key="5">
    <source>
        <dbReference type="ARBA" id="ARBA00022801"/>
    </source>
</evidence>
<evidence type="ECO:0000256" key="8">
    <source>
        <dbReference type="ARBA" id="ARBA00023125"/>
    </source>
</evidence>
<dbReference type="GO" id="GO:0042555">
    <property type="term" value="C:MCM complex"/>
    <property type="evidence" value="ECO:0007669"/>
    <property type="project" value="TreeGrafter"/>
</dbReference>
<dbReference type="AlphaFoldDB" id="A0A062V4T0"/>
<gene>
    <name evidence="11" type="ORF">ANME2D_02348</name>
</gene>
<dbReference type="PANTHER" id="PTHR11630:SF66">
    <property type="entry name" value="DNA REPLICATION LICENSING FACTOR MCM4"/>
    <property type="match status" value="1"/>
</dbReference>
<dbReference type="Gene3D" id="3.40.50.300">
    <property type="entry name" value="P-loop containing nucleotide triphosphate hydrolases"/>
    <property type="match status" value="1"/>
</dbReference>
<dbReference type="InterPro" id="IPR012340">
    <property type="entry name" value="NA-bd_OB-fold"/>
</dbReference>
<dbReference type="SUPFAM" id="SSF52540">
    <property type="entry name" value="P-loop containing nucleoside triphosphate hydrolases"/>
    <property type="match status" value="1"/>
</dbReference>
<dbReference type="SUPFAM" id="SSF50249">
    <property type="entry name" value="Nucleic acid-binding proteins"/>
    <property type="match status" value="1"/>
</dbReference>
<dbReference type="GO" id="GO:0005524">
    <property type="term" value="F:ATP binding"/>
    <property type="evidence" value="ECO:0007669"/>
    <property type="project" value="UniProtKB-KW"/>
</dbReference>
<accession>A0A062V4T0</accession>
<dbReference type="GO" id="GO:0003697">
    <property type="term" value="F:single-stranded DNA binding"/>
    <property type="evidence" value="ECO:0007669"/>
    <property type="project" value="TreeGrafter"/>
</dbReference>
<keyword evidence="4 9" id="KW-0547">Nucleotide-binding</keyword>
<dbReference type="GO" id="GO:0016787">
    <property type="term" value="F:hydrolase activity"/>
    <property type="evidence" value="ECO:0007669"/>
    <property type="project" value="UniProtKB-KW"/>
</dbReference>
<dbReference type="Pfam" id="PF17855">
    <property type="entry name" value="MCM_lid"/>
    <property type="match status" value="1"/>
</dbReference>
<dbReference type="GO" id="GO:0006260">
    <property type="term" value="P:DNA replication"/>
    <property type="evidence" value="ECO:0007669"/>
    <property type="project" value="UniProtKB-KW"/>
</dbReference>
<comment type="similarity">
    <text evidence="1 9">Belongs to the MCM family.</text>
</comment>
<evidence type="ECO:0000256" key="4">
    <source>
        <dbReference type="ARBA" id="ARBA00022741"/>
    </source>
</evidence>
<dbReference type="InterPro" id="IPR041562">
    <property type="entry name" value="MCM_lid"/>
</dbReference>
<dbReference type="OrthoDB" id="6747at2157"/>
<keyword evidence="12" id="KW-1185">Reference proteome</keyword>
<keyword evidence="3" id="KW-0235">DNA replication</keyword>
<keyword evidence="6" id="KW-0347">Helicase</keyword>
<dbReference type="PANTHER" id="PTHR11630">
    <property type="entry name" value="DNA REPLICATION LICENSING FACTOR MCM FAMILY MEMBER"/>
    <property type="match status" value="1"/>
</dbReference>
<comment type="caution">
    <text evidence="11">The sequence shown here is derived from an EMBL/GenBank/DDBJ whole genome shotgun (WGS) entry which is preliminary data.</text>
</comment>
<dbReference type="InterPro" id="IPR033762">
    <property type="entry name" value="MCM_OB"/>
</dbReference>
<dbReference type="GO" id="GO:0017116">
    <property type="term" value="F:single-stranded DNA helicase activity"/>
    <property type="evidence" value="ECO:0007669"/>
    <property type="project" value="TreeGrafter"/>
</dbReference>
<dbReference type="PROSITE" id="PS50051">
    <property type="entry name" value="MCM_2"/>
    <property type="match status" value="1"/>
</dbReference>
<dbReference type="Pfam" id="PF17207">
    <property type="entry name" value="MCM_OB"/>
    <property type="match status" value="1"/>
</dbReference>
<dbReference type="InterPro" id="IPR031327">
    <property type="entry name" value="MCM"/>
</dbReference>
<feature type="domain" description="MCM C-terminal AAA(+) ATPase" evidence="10">
    <location>
        <begin position="273"/>
        <end position="479"/>
    </location>
</feature>
<evidence type="ECO:0000313" key="11">
    <source>
        <dbReference type="EMBL" id="KCZ71613.1"/>
    </source>
</evidence>
<keyword evidence="8 9" id="KW-0238">DNA-binding</keyword>
<dbReference type="Gene3D" id="1.10.10.10">
    <property type="entry name" value="Winged helix-like DNA-binding domain superfamily/Winged helix DNA-binding domain"/>
    <property type="match status" value="1"/>
</dbReference>
<protein>
    <recommendedName>
        <fullName evidence="2">DNA helicase</fullName>
        <ecNumber evidence="2">3.6.4.12</ecNumber>
    </recommendedName>
</protein>
<dbReference type="PRINTS" id="PR01657">
    <property type="entry name" value="MCMFAMILY"/>
</dbReference>
<dbReference type="RefSeq" id="WP_048091677.1">
    <property type="nucleotide sequence ID" value="NZ_JMIY01000005.1"/>
</dbReference>
<dbReference type="InterPro" id="IPR036388">
    <property type="entry name" value="WH-like_DNA-bd_sf"/>
</dbReference>
<dbReference type="Pfam" id="PF00493">
    <property type="entry name" value="MCM"/>
    <property type="match status" value="1"/>
</dbReference>